<dbReference type="Gene3D" id="3.30.740.10">
    <property type="entry name" value="Protein Inhibitor Of Neuronal Nitric Oxide Synthase"/>
    <property type="match status" value="1"/>
</dbReference>
<protein>
    <submittedName>
        <fullName evidence="2">Uncharacterized protein</fullName>
    </submittedName>
</protein>
<organism evidence="1 2">
    <name type="scientific">Acrobeloides nanus</name>
    <dbReference type="NCBI Taxonomy" id="290746"/>
    <lineage>
        <taxon>Eukaryota</taxon>
        <taxon>Metazoa</taxon>
        <taxon>Ecdysozoa</taxon>
        <taxon>Nematoda</taxon>
        <taxon>Chromadorea</taxon>
        <taxon>Rhabditida</taxon>
        <taxon>Tylenchina</taxon>
        <taxon>Cephalobomorpha</taxon>
        <taxon>Cephaloboidea</taxon>
        <taxon>Cephalobidae</taxon>
        <taxon>Acrobeloides</taxon>
    </lineage>
</organism>
<evidence type="ECO:0000313" key="1">
    <source>
        <dbReference type="Proteomes" id="UP000887540"/>
    </source>
</evidence>
<evidence type="ECO:0000313" key="2">
    <source>
        <dbReference type="WBParaSite" id="ACRNAN_scaffold691.g29660.t1"/>
    </source>
</evidence>
<dbReference type="Proteomes" id="UP000887540">
    <property type="component" value="Unplaced"/>
</dbReference>
<dbReference type="SUPFAM" id="SSF54648">
    <property type="entry name" value="DLC"/>
    <property type="match status" value="1"/>
</dbReference>
<accession>A0A914EAQ3</accession>
<dbReference type="AlphaFoldDB" id="A0A914EAQ3"/>
<keyword evidence="1" id="KW-1185">Reference proteome</keyword>
<reference evidence="2" key="1">
    <citation type="submission" date="2022-11" db="UniProtKB">
        <authorList>
            <consortium name="WormBaseParasite"/>
        </authorList>
    </citation>
    <scope>IDENTIFICATION</scope>
</reference>
<sequence>MGQFDSKSCLRESNMPSDMTQFAIRVVSQVVDQHRQWGKGGKSQETGDYYYNDQKICDGINRAFLSQYGGRWFCIAGPHAVFPEFQRPTKFIYFEHSTGWLTGSQKYRIFIYSYDQSGSSASAPPPAYTQKVPFS</sequence>
<proteinExistence type="predicted"/>
<dbReference type="Pfam" id="PF01221">
    <property type="entry name" value="Dynein_light"/>
    <property type="match status" value="1"/>
</dbReference>
<dbReference type="GO" id="GO:0030286">
    <property type="term" value="C:dynein complex"/>
    <property type="evidence" value="ECO:0007669"/>
    <property type="project" value="InterPro"/>
</dbReference>
<dbReference type="GO" id="GO:0007017">
    <property type="term" value="P:microtubule-based process"/>
    <property type="evidence" value="ECO:0007669"/>
    <property type="project" value="InterPro"/>
</dbReference>
<dbReference type="InterPro" id="IPR001372">
    <property type="entry name" value="Dynein_light_chain_typ-1/2"/>
</dbReference>
<dbReference type="WBParaSite" id="ACRNAN_scaffold691.g29660.t1">
    <property type="protein sequence ID" value="ACRNAN_scaffold691.g29660.t1"/>
    <property type="gene ID" value="ACRNAN_scaffold691.g29660"/>
</dbReference>
<name>A0A914EAQ3_9BILA</name>
<dbReference type="InterPro" id="IPR037177">
    <property type="entry name" value="DLC_sf"/>
</dbReference>